<dbReference type="EMBL" id="SDOZ01000002">
    <property type="protein sequence ID" value="RXZ61217.1"/>
    <property type="molecule type" value="Genomic_DNA"/>
</dbReference>
<sequence>MSKTFMGRALLALLAAIAASFFLAPVGARADSGKYVNYVLQDAMSEYNAGNWSLYQEKYLTPTDPPAFADPISFSAGLNISNDFTVRGDAYEGARAVSNVRFSKDPARADRENYTLFDTSFVVYQNNKDNRAKDVEFGALLGLPEKNASKNECVYFMLDSFRFFLYDHGEAAEPVYLTETRDNALAGYIEYDFKLEVRLVATSAGELIVYLGFPDGKDVNVAYCKYEGLDFSGYVGYTATSHVAEKTGFSVNFDSIKLSGGTIADYNFTVLSASVDPAPLKTAVVSDKPIALAADIVTSPNLPEYHRAVFRVMKGDAEIKNGNLLYVNGGDEIVLRASSFYDPEIYQEIPFKATELAVSSVAFTNSFEGMTVYTQPFRLIAEVKSNSYVPEHNSVVFEVVSGNAEIFCEKYLKITGAGTVILRATSAYLDDAFATIAFQVTDPDRNYVPREGGEPSCQSNLAAPSAAAALTAIAAAALLVCKKKKA</sequence>
<evidence type="ECO:0000313" key="2">
    <source>
        <dbReference type="EMBL" id="RXZ61217.1"/>
    </source>
</evidence>
<feature type="signal peptide" evidence="1">
    <location>
        <begin position="1"/>
        <end position="30"/>
    </location>
</feature>
<protein>
    <submittedName>
        <fullName evidence="2">Uncharacterized protein</fullName>
    </submittedName>
</protein>
<keyword evidence="3" id="KW-1185">Reference proteome</keyword>
<comment type="caution">
    <text evidence="2">The sequence shown here is derived from an EMBL/GenBank/DDBJ whole genome shotgun (WGS) entry which is preliminary data.</text>
</comment>
<dbReference type="AlphaFoldDB" id="A0A4Q2KB67"/>
<feature type="chain" id="PRO_5021001878" evidence="1">
    <location>
        <begin position="31"/>
        <end position="486"/>
    </location>
</feature>
<reference evidence="2 3" key="1">
    <citation type="journal article" date="2019" name="Gut">
        <title>Antibiotics-induced monodominance of a novel gut bacterial order.</title>
        <authorList>
            <person name="Hildebrand F."/>
            <person name="Moitinho-Silva L."/>
            <person name="Blasche S."/>
            <person name="Jahn M.T."/>
            <person name="Gossmann T.I."/>
            <person name="Heuerta-Cepas J."/>
            <person name="Hercog R."/>
            <person name="Luetge M."/>
            <person name="Bahram M."/>
            <person name="Pryszlak A."/>
            <person name="Alves R.J."/>
            <person name="Waszak S.M."/>
            <person name="Zhu A."/>
            <person name="Ye L."/>
            <person name="Costea P.I."/>
            <person name="Aalvink S."/>
            <person name="Belzer C."/>
            <person name="Forslund S.K."/>
            <person name="Sunagawa S."/>
            <person name="Hentschel U."/>
            <person name="Merten C."/>
            <person name="Patil K.R."/>
            <person name="Benes V."/>
            <person name="Bork P."/>
        </authorList>
    </citation>
    <scope>NUCLEOTIDE SEQUENCE [LARGE SCALE GENOMIC DNA]</scope>
    <source>
        <strain evidence="2 3">HDS1380</strain>
    </source>
</reference>
<keyword evidence="1" id="KW-0732">Signal</keyword>
<accession>A0A4Q2KB67</accession>
<name>A0A4Q2KB67_9FIRM</name>
<organism evidence="2 3">
    <name type="scientific">Candidatus Borkfalkia ceftriaxoniphila</name>
    <dbReference type="NCBI Taxonomy" id="2508949"/>
    <lineage>
        <taxon>Bacteria</taxon>
        <taxon>Bacillati</taxon>
        <taxon>Bacillota</taxon>
        <taxon>Clostridia</taxon>
        <taxon>Christensenellales</taxon>
        <taxon>Christensenellaceae</taxon>
        <taxon>Candidatus Borkfalkia</taxon>
    </lineage>
</organism>
<gene>
    <name evidence="2" type="ORF">ESZ91_02200</name>
</gene>
<evidence type="ECO:0000313" key="3">
    <source>
        <dbReference type="Proteomes" id="UP000291269"/>
    </source>
</evidence>
<dbReference type="Proteomes" id="UP000291269">
    <property type="component" value="Unassembled WGS sequence"/>
</dbReference>
<evidence type="ECO:0000256" key="1">
    <source>
        <dbReference type="SAM" id="SignalP"/>
    </source>
</evidence>
<dbReference type="RefSeq" id="WP_129223684.1">
    <property type="nucleotide sequence ID" value="NZ_SDOZ01000002.1"/>
</dbReference>
<proteinExistence type="predicted"/>